<dbReference type="PRINTS" id="PR00344">
    <property type="entry name" value="BCTRLSENSOR"/>
</dbReference>
<proteinExistence type="predicted"/>
<dbReference type="Gene3D" id="3.30.450.20">
    <property type="entry name" value="PAS domain"/>
    <property type="match status" value="2"/>
</dbReference>
<feature type="domain" description="PAS" evidence="10">
    <location>
        <begin position="141"/>
        <end position="211"/>
    </location>
</feature>
<sequence length="512" mass="56151">MAEANGAARDERRIIEETLAEAVTTAGFGTFDIDLRSRCIRLSSGTEESLGYPSGTVANLSQFIRLIHPEDVGHVRKLVTTAEAARLAKIDIVYRLQMRGGEYRIMRGVARCLYGDDGCIARLFGRNTDLTGLSQGRVATRRSQLRALLNAVPDAMLIVDKSGTIESFNRSAEQAFGYSAEQAMGQNLSMLAPREVLGADELAFGRFVRSGNRGQPAPPLIMRGRHADGREIPIEVRVETVSAGDEPLYAVSMRDISERLAAEERLRTLNDELAHAMRVNAMGEMAADIAHELNQPLAALSNYLEAARLLLGRETLSDPRPVEMIEAAVKQAIRAGTIIRRIRKFVTRGEVDIRIEPVEETVRDAVNLVFVGRAQYDVRVNLAFDRQATFMMADRVQVQQVIVNLMRNAIDALQQVGPDNRNILVKAGKAGDMVEISVIDTGPGISEDVVDRLYQPFRSTKGGGGMGVGLTISRRIVEAHGGRIWAENRAEGGACFRFTVPALEEQDGDPDP</sequence>
<keyword evidence="7" id="KW-0067">ATP-binding</keyword>
<dbReference type="GO" id="GO:0005524">
    <property type="term" value="F:ATP binding"/>
    <property type="evidence" value="ECO:0007669"/>
    <property type="project" value="UniProtKB-KW"/>
</dbReference>
<dbReference type="KEGG" id="schy:GVO57_01410"/>
<dbReference type="SMART" id="SM00086">
    <property type="entry name" value="PAC"/>
    <property type="match status" value="2"/>
</dbReference>
<dbReference type="Gene3D" id="1.10.287.130">
    <property type="match status" value="1"/>
</dbReference>
<feature type="domain" description="Histidine kinase" evidence="9">
    <location>
        <begin position="288"/>
        <end position="504"/>
    </location>
</feature>
<dbReference type="EC" id="2.7.13.3" evidence="2"/>
<dbReference type="InterPro" id="IPR003661">
    <property type="entry name" value="HisK_dim/P_dom"/>
</dbReference>
<keyword evidence="3" id="KW-0597">Phosphoprotein</keyword>
<dbReference type="InterPro" id="IPR036097">
    <property type="entry name" value="HisK_dim/P_sf"/>
</dbReference>
<dbReference type="Pfam" id="PF13426">
    <property type="entry name" value="PAS_9"/>
    <property type="match status" value="1"/>
</dbReference>
<keyword evidence="6" id="KW-0418">Kinase</keyword>
<evidence type="ECO:0000256" key="4">
    <source>
        <dbReference type="ARBA" id="ARBA00022679"/>
    </source>
</evidence>
<comment type="catalytic activity">
    <reaction evidence="1">
        <text>ATP + protein L-histidine = ADP + protein N-phospho-L-histidine.</text>
        <dbReference type="EC" id="2.7.13.3"/>
    </reaction>
</comment>
<dbReference type="PROSITE" id="PS50112">
    <property type="entry name" value="PAS"/>
    <property type="match status" value="2"/>
</dbReference>
<evidence type="ECO:0000313" key="11">
    <source>
        <dbReference type="EMBL" id="QHL89728.1"/>
    </source>
</evidence>
<dbReference type="SMART" id="SM00387">
    <property type="entry name" value="HATPase_c"/>
    <property type="match status" value="1"/>
</dbReference>
<dbReference type="InterPro" id="IPR000014">
    <property type="entry name" value="PAS"/>
</dbReference>
<accession>A0A7Z2S4W9</accession>
<keyword evidence="12" id="KW-1185">Reference proteome</keyword>
<dbReference type="InterPro" id="IPR035965">
    <property type="entry name" value="PAS-like_dom_sf"/>
</dbReference>
<evidence type="ECO:0000259" key="10">
    <source>
        <dbReference type="PROSITE" id="PS50112"/>
    </source>
</evidence>
<evidence type="ECO:0000256" key="2">
    <source>
        <dbReference type="ARBA" id="ARBA00012438"/>
    </source>
</evidence>
<evidence type="ECO:0000256" key="8">
    <source>
        <dbReference type="ARBA" id="ARBA00023012"/>
    </source>
</evidence>
<evidence type="ECO:0000259" key="9">
    <source>
        <dbReference type="PROSITE" id="PS50109"/>
    </source>
</evidence>
<organism evidence="11 12">
    <name type="scientific">Sphingomonas changnyeongensis</name>
    <dbReference type="NCBI Taxonomy" id="2698679"/>
    <lineage>
        <taxon>Bacteria</taxon>
        <taxon>Pseudomonadati</taxon>
        <taxon>Pseudomonadota</taxon>
        <taxon>Alphaproteobacteria</taxon>
        <taxon>Sphingomonadales</taxon>
        <taxon>Sphingomonadaceae</taxon>
        <taxon>Sphingomonas</taxon>
    </lineage>
</organism>
<evidence type="ECO:0000256" key="3">
    <source>
        <dbReference type="ARBA" id="ARBA00022553"/>
    </source>
</evidence>
<dbReference type="InterPro" id="IPR005467">
    <property type="entry name" value="His_kinase_dom"/>
</dbReference>
<keyword evidence="5" id="KW-0547">Nucleotide-binding</keyword>
<dbReference type="InterPro" id="IPR004358">
    <property type="entry name" value="Sig_transdc_His_kin-like_C"/>
</dbReference>
<keyword evidence="8" id="KW-0902">Two-component regulatory system</keyword>
<dbReference type="CDD" id="cd00130">
    <property type="entry name" value="PAS"/>
    <property type="match status" value="1"/>
</dbReference>
<feature type="domain" description="PAS" evidence="10">
    <location>
        <begin position="15"/>
        <end position="86"/>
    </location>
</feature>
<dbReference type="GO" id="GO:0000155">
    <property type="term" value="F:phosphorelay sensor kinase activity"/>
    <property type="evidence" value="ECO:0007669"/>
    <property type="project" value="InterPro"/>
</dbReference>
<dbReference type="SUPFAM" id="SSF47384">
    <property type="entry name" value="Homodimeric domain of signal transducing histidine kinase"/>
    <property type="match status" value="1"/>
</dbReference>
<evidence type="ECO:0000256" key="7">
    <source>
        <dbReference type="ARBA" id="ARBA00022840"/>
    </source>
</evidence>
<dbReference type="SMART" id="SM00091">
    <property type="entry name" value="PAS"/>
    <property type="match status" value="2"/>
</dbReference>
<dbReference type="AlphaFoldDB" id="A0A7Z2S4W9"/>
<dbReference type="Proteomes" id="UP000464468">
    <property type="component" value="Chromosome"/>
</dbReference>
<dbReference type="InterPro" id="IPR013655">
    <property type="entry name" value="PAS_fold_3"/>
</dbReference>
<dbReference type="SUPFAM" id="SSF55874">
    <property type="entry name" value="ATPase domain of HSP90 chaperone/DNA topoisomerase II/histidine kinase"/>
    <property type="match status" value="1"/>
</dbReference>
<dbReference type="InterPro" id="IPR003594">
    <property type="entry name" value="HATPase_dom"/>
</dbReference>
<evidence type="ECO:0000256" key="6">
    <source>
        <dbReference type="ARBA" id="ARBA00022777"/>
    </source>
</evidence>
<evidence type="ECO:0000256" key="5">
    <source>
        <dbReference type="ARBA" id="ARBA00022741"/>
    </source>
</evidence>
<keyword evidence="4" id="KW-0808">Transferase</keyword>
<dbReference type="NCBIfam" id="TIGR00229">
    <property type="entry name" value="sensory_box"/>
    <property type="match status" value="1"/>
</dbReference>
<protein>
    <recommendedName>
        <fullName evidence="2">histidine kinase</fullName>
        <ecNumber evidence="2">2.7.13.3</ecNumber>
    </recommendedName>
</protein>
<evidence type="ECO:0000256" key="1">
    <source>
        <dbReference type="ARBA" id="ARBA00000085"/>
    </source>
</evidence>
<dbReference type="RefSeq" id="WP_160591250.1">
    <property type="nucleotide sequence ID" value="NZ_CP047895.1"/>
</dbReference>
<dbReference type="PANTHER" id="PTHR43065">
    <property type="entry name" value="SENSOR HISTIDINE KINASE"/>
    <property type="match status" value="1"/>
</dbReference>
<dbReference type="InterPro" id="IPR036890">
    <property type="entry name" value="HATPase_C_sf"/>
</dbReference>
<dbReference type="Pfam" id="PF00512">
    <property type="entry name" value="HisKA"/>
    <property type="match status" value="1"/>
</dbReference>
<dbReference type="Pfam" id="PF08447">
    <property type="entry name" value="PAS_3"/>
    <property type="match status" value="1"/>
</dbReference>
<gene>
    <name evidence="11" type="ORF">GVO57_01410</name>
</gene>
<dbReference type="SMART" id="SM00388">
    <property type="entry name" value="HisKA"/>
    <property type="match status" value="1"/>
</dbReference>
<dbReference type="EMBL" id="CP047895">
    <property type="protein sequence ID" value="QHL89728.1"/>
    <property type="molecule type" value="Genomic_DNA"/>
</dbReference>
<dbReference type="PROSITE" id="PS50109">
    <property type="entry name" value="HIS_KIN"/>
    <property type="match status" value="1"/>
</dbReference>
<dbReference type="InterPro" id="IPR001610">
    <property type="entry name" value="PAC"/>
</dbReference>
<dbReference type="Gene3D" id="3.30.565.10">
    <property type="entry name" value="Histidine kinase-like ATPase, C-terminal domain"/>
    <property type="match status" value="1"/>
</dbReference>
<reference evidence="11 12" key="1">
    <citation type="submission" date="2020-01" db="EMBL/GenBank/DDBJ databases">
        <title>Sphingomonas sp. C33 whole genome sequece.</title>
        <authorList>
            <person name="Park C."/>
        </authorList>
    </citation>
    <scope>NUCLEOTIDE SEQUENCE [LARGE SCALE GENOMIC DNA]</scope>
    <source>
        <strain evidence="11 12">C33</strain>
    </source>
</reference>
<dbReference type="Pfam" id="PF02518">
    <property type="entry name" value="HATPase_c"/>
    <property type="match status" value="1"/>
</dbReference>
<dbReference type="PANTHER" id="PTHR43065:SF10">
    <property type="entry name" value="PEROXIDE STRESS-ACTIVATED HISTIDINE KINASE MAK3"/>
    <property type="match status" value="1"/>
</dbReference>
<name>A0A7Z2S4W9_9SPHN</name>
<dbReference type="CDD" id="cd00082">
    <property type="entry name" value="HisKA"/>
    <property type="match status" value="1"/>
</dbReference>
<evidence type="ECO:0000313" key="12">
    <source>
        <dbReference type="Proteomes" id="UP000464468"/>
    </source>
</evidence>
<dbReference type="SUPFAM" id="SSF55785">
    <property type="entry name" value="PYP-like sensor domain (PAS domain)"/>
    <property type="match status" value="2"/>
</dbReference>